<dbReference type="EMBL" id="CAJOBP010077433">
    <property type="protein sequence ID" value="CAF4903279.1"/>
    <property type="molecule type" value="Genomic_DNA"/>
</dbReference>
<feature type="non-terminal residue" evidence="1">
    <location>
        <position position="1"/>
    </location>
</feature>
<comment type="caution">
    <text evidence="1">The sequence shown here is derived from an EMBL/GenBank/DDBJ whole genome shotgun (WGS) entry which is preliminary data.</text>
</comment>
<name>A0A821V8U8_9BILA</name>
<gene>
    <name evidence="1" type="ORF">UJA718_LOCUS45626</name>
</gene>
<keyword evidence="2" id="KW-1185">Reference proteome</keyword>
<reference evidence="1" key="1">
    <citation type="submission" date="2021-02" db="EMBL/GenBank/DDBJ databases">
        <authorList>
            <person name="Nowell W R."/>
        </authorList>
    </citation>
    <scope>NUCLEOTIDE SEQUENCE</scope>
</reference>
<dbReference type="AlphaFoldDB" id="A0A821V8U8"/>
<evidence type="ECO:0000313" key="1">
    <source>
        <dbReference type="EMBL" id="CAF4903279.1"/>
    </source>
</evidence>
<proteinExistence type="predicted"/>
<sequence>MQRFHMADNNPRLWRDLAYIMSKLTYNERALKGLLDHY</sequence>
<evidence type="ECO:0000313" key="2">
    <source>
        <dbReference type="Proteomes" id="UP000663873"/>
    </source>
</evidence>
<accession>A0A821V8U8</accession>
<protein>
    <submittedName>
        <fullName evidence="1">Uncharacterized protein</fullName>
    </submittedName>
</protein>
<organism evidence="1 2">
    <name type="scientific">Rotaria socialis</name>
    <dbReference type="NCBI Taxonomy" id="392032"/>
    <lineage>
        <taxon>Eukaryota</taxon>
        <taxon>Metazoa</taxon>
        <taxon>Spiralia</taxon>
        <taxon>Gnathifera</taxon>
        <taxon>Rotifera</taxon>
        <taxon>Eurotatoria</taxon>
        <taxon>Bdelloidea</taxon>
        <taxon>Philodinida</taxon>
        <taxon>Philodinidae</taxon>
        <taxon>Rotaria</taxon>
    </lineage>
</organism>
<dbReference type="Proteomes" id="UP000663873">
    <property type="component" value="Unassembled WGS sequence"/>
</dbReference>